<sequence length="80" mass="9139">MALDIGVWSKVPAVARFCDNAEKSKGHGYVACLYLPTSEFLWAVGIALFVWFLPNLIWWTTDAVAFACLSYRRLRRREGI</sequence>
<protein>
    <submittedName>
        <fullName evidence="2">Uncharacterized protein</fullName>
    </submittedName>
</protein>
<feature type="transmembrane region" description="Helical" evidence="1">
    <location>
        <begin position="40"/>
        <end position="69"/>
    </location>
</feature>
<keyword evidence="1" id="KW-1133">Transmembrane helix</keyword>
<gene>
    <name evidence="2" type="ORF">PG991_011886</name>
</gene>
<organism evidence="2 3">
    <name type="scientific">Apiospora marii</name>
    <dbReference type="NCBI Taxonomy" id="335849"/>
    <lineage>
        <taxon>Eukaryota</taxon>
        <taxon>Fungi</taxon>
        <taxon>Dikarya</taxon>
        <taxon>Ascomycota</taxon>
        <taxon>Pezizomycotina</taxon>
        <taxon>Sordariomycetes</taxon>
        <taxon>Xylariomycetidae</taxon>
        <taxon>Amphisphaeriales</taxon>
        <taxon>Apiosporaceae</taxon>
        <taxon>Apiospora</taxon>
    </lineage>
</organism>
<proteinExistence type="predicted"/>
<name>A0ABR1RFT6_9PEZI</name>
<evidence type="ECO:0000313" key="3">
    <source>
        <dbReference type="Proteomes" id="UP001396898"/>
    </source>
</evidence>
<accession>A0ABR1RFT6</accession>
<dbReference type="EMBL" id="JAQQWI010000016">
    <property type="protein sequence ID" value="KAK8009335.1"/>
    <property type="molecule type" value="Genomic_DNA"/>
</dbReference>
<keyword evidence="3" id="KW-1185">Reference proteome</keyword>
<dbReference type="Proteomes" id="UP001396898">
    <property type="component" value="Unassembled WGS sequence"/>
</dbReference>
<keyword evidence="1" id="KW-0812">Transmembrane</keyword>
<reference evidence="2 3" key="1">
    <citation type="submission" date="2023-01" db="EMBL/GenBank/DDBJ databases">
        <title>Analysis of 21 Apiospora genomes using comparative genomics revels a genus with tremendous synthesis potential of carbohydrate active enzymes and secondary metabolites.</title>
        <authorList>
            <person name="Sorensen T."/>
        </authorList>
    </citation>
    <scope>NUCLEOTIDE SEQUENCE [LARGE SCALE GENOMIC DNA]</scope>
    <source>
        <strain evidence="2 3">CBS 20057</strain>
    </source>
</reference>
<comment type="caution">
    <text evidence="2">The sequence shown here is derived from an EMBL/GenBank/DDBJ whole genome shotgun (WGS) entry which is preliminary data.</text>
</comment>
<evidence type="ECO:0000256" key="1">
    <source>
        <dbReference type="SAM" id="Phobius"/>
    </source>
</evidence>
<evidence type="ECO:0000313" key="2">
    <source>
        <dbReference type="EMBL" id="KAK8009335.1"/>
    </source>
</evidence>
<keyword evidence="1" id="KW-0472">Membrane</keyword>